<evidence type="ECO:0000313" key="3">
    <source>
        <dbReference type="EMBL" id="KAK4540719.1"/>
    </source>
</evidence>
<feature type="coiled-coil region" evidence="1">
    <location>
        <begin position="88"/>
        <end position="115"/>
    </location>
</feature>
<comment type="caution">
    <text evidence="3">The sequence shown here is derived from an EMBL/GenBank/DDBJ whole genome shotgun (WGS) entry which is preliminary data.</text>
</comment>
<name>A0AAV9J7Q2_9PEZI</name>
<keyword evidence="4" id="KW-1185">Reference proteome</keyword>
<reference evidence="3 4" key="1">
    <citation type="submission" date="2021-11" db="EMBL/GenBank/DDBJ databases">
        <title>Black yeast isolated from Biological Soil Crust.</title>
        <authorList>
            <person name="Kurbessoian T."/>
        </authorList>
    </citation>
    <scope>NUCLEOTIDE SEQUENCE [LARGE SCALE GENOMIC DNA]</scope>
    <source>
        <strain evidence="3 4">CCFEE 5522</strain>
    </source>
</reference>
<sequence length="569" mass="63461">MAFLFDVFQGLVHTIPTGPSAIDALSITSSSNVSEDHTQEEELGAGNRRLPRVAVPPAPLATTYIKRVESGKRFVDILVEAVERSTVRRNLDAHVAELQSDIDLLQKRYDESETYSEALAGRDIPQIQGILEEAGKKRTSILDSLDREWRDEYGRSYICGLKDLRAAADRDLQRASTALQATLKQIYNNAYAVIDTSRESGRMAGLPADSDFCGRLATLTACAKKLQDSERQFRERGRSSSERAQVQQSRAERDVANVAGSPRRMTAASAKLASASKQLGNAARRYEEAKRTLETQRRNQQARETAFLEGTVFPLLVTEGYLLPEQSPTLPPTPDSLERMPVMDEHGSNDQDASSVDVGPEEDDAGLISVWKRGRTSLAEYEQQYADVVEDHKRMLADHLATYGNATLDTAEQNYQKRYGKTYADREQEAWGYVEDVRRKYERVKAAAREADIEDLPLSSPDLADRTEDGYAGSASSDWWAAVEDNTVARKRRILRWGRTVARGRPRRTPQASPTWSIGSVGERKPVDEDQAGVPSNEALIARHGRKVESIRPIAERLRRDARAARVSP</sequence>
<feature type="region of interest" description="Disordered" evidence="2">
    <location>
        <begin position="503"/>
        <end position="534"/>
    </location>
</feature>
<feature type="region of interest" description="Disordered" evidence="2">
    <location>
        <begin position="324"/>
        <end position="362"/>
    </location>
</feature>
<proteinExistence type="predicted"/>
<feature type="region of interest" description="Disordered" evidence="2">
    <location>
        <begin position="230"/>
        <end position="263"/>
    </location>
</feature>
<organism evidence="3 4">
    <name type="scientific">Oleoguttula mirabilis</name>
    <dbReference type="NCBI Taxonomy" id="1507867"/>
    <lineage>
        <taxon>Eukaryota</taxon>
        <taxon>Fungi</taxon>
        <taxon>Dikarya</taxon>
        <taxon>Ascomycota</taxon>
        <taxon>Pezizomycotina</taxon>
        <taxon>Dothideomycetes</taxon>
        <taxon>Dothideomycetidae</taxon>
        <taxon>Mycosphaerellales</taxon>
        <taxon>Teratosphaeriaceae</taxon>
        <taxon>Oleoguttula</taxon>
    </lineage>
</organism>
<feature type="compositionally biased region" description="Basic and acidic residues" evidence="2">
    <location>
        <begin position="336"/>
        <end position="349"/>
    </location>
</feature>
<evidence type="ECO:0000313" key="4">
    <source>
        <dbReference type="Proteomes" id="UP001324427"/>
    </source>
</evidence>
<keyword evidence="1" id="KW-0175">Coiled coil</keyword>
<accession>A0AAV9J7Q2</accession>
<feature type="compositionally biased region" description="Basic and acidic residues" evidence="2">
    <location>
        <begin position="230"/>
        <end position="241"/>
    </location>
</feature>
<evidence type="ECO:0000256" key="2">
    <source>
        <dbReference type="SAM" id="MobiDB-lite"/>
    </source>
</evidence>
<dbReference type="AlphaFoldDB" id="A0AAV9J7Q2"/>
<protein>
    <submittedName>
        <fullName evidence="3">Uncharacterized protein</fullName>
    </submittedName>
</protein>
<gene>
    <name evidence="3" type="ORF">LTR36_008934</name>
</gene>
<dbReference type="EMBL" id="JAVFHQ010000062">
    <property type="protein sequence ID" value="KAK4540719.1"/>
    <property type="molecule type" value="Genomic_DNA"/>
</dbReference>
<evidence type="ECO:0000256" key="1">
    <source>
        <dbReference type="SAM" id="Coils"/>
    </source>
</evidence>
<dbReference type="Proteomes" id="UP001324427">
    <property type="component" value="Unassembled WGS sequence"/>
</dbReference>
<feature type="coiled-coil region" evidence="1">
    <location>
        <begin position="272"/>
        <end position="303"/>
    </location>
</feature>